<dbReference type="EMBL" id="DF973777">
    <property type="protein sequence ID" value="GAU39790.1"/>
    <property type="molecule type" value="Genomic_DNA"/>
</dbReference>
<reference evidence="2" key="1">
    <citation type="journal article" date="2017" name="Front. Plant Sci.">
        <title>Climate Clever Clovers: New Paradigm to Reduce the Environmental Footprint of Ruminants by Breeding Low Methanogenic Forages Utilizing Haplotype Variation.</title>
        <authorList>
            <person name="Kaur P."/>
            <person name="Appels R."/>
            <person name="Bayer P.E."/>
            <person name="Keeble-Gagnere G."/>
            <person name="Wang J."/>
            <person name="Hirakawa H."/>
            <person name="Shirasawa K."/>
            <person name="Vercoe P."/>
            <person name="Stefanova K."/>
            <person name="Durmic Z."/>
            <person name="Nichols P."/>
            <person name="Revell C."/>
            <person name="Isobe S.N."/>
            <person name="Edwards D."/>
            <person name="Erskine W."/>
        </authorList>
    </citation>
    <scope>NUCLEOTIDE SEQUENCE [LARGE SCALE GENOMIC DNA]</scope>
    <source>
        <strain evidence="2">cv. Daliak</strain>
    </source>
</reference>
<protein>
    <submittedName>
        <fullName evidence="1">Uncharacterized protein</fullName>
    </submittedName>
</protein>
<sequence length="128" mass="15445">MSFTIESVRCQIAKQRRIERKDKLKLKRLNLRVPLPSRSIRRGDDHFARTNAARLRRRERRQKLELIRTRMFHSHSTMLQTIRTESRLFRGGENQGIEFVSIWTLVIWILFAKNVGQWFGLEKRPIEM</sequence>
<name>A0A2Z6NSJ8_TRISU</name>
<dbReference type="Proteomes" id="UP000242715">
    <property type="component" value="Unassembled WGS sequence"/>
</dbReference>
<organism evidence="1 2">
    <name type="scientific">Trifolium subterraneum</name>
    <name type="common">Subterranean clover</name>
    <dbReference type="NCBI Taxonomy" id="3900"/>
    <lineage>
        <taxon>Eukaryota</taxon>
        <taxon>Viridiplantae</taxon>
        <taxon>Streptophyta</taxon>
        <taxon>Embryophyta</taxon>
        <taxon>Tracheophyta</taxon>
        <taxon>Spermatophyta</taxon>
        <taxon>Magnoliopsida</taxon>
        <taxon>eudicotyledons</taxon>
        <taxon>Gunneridae</taxon>
        <taxon>Pentapetalae</taxon>
        <taxon>rosids</taxon>
        <taxon>fabids</taxon>
        <taxon>Fabales</taxon>
        <taxon>Fabaceae</taxon>
        <taxon>Papilionoideae</taxon>
        <taxon>50 kb inversion clade</taxon>
        <taxon>NPAAA clade</taxon>
        <taxon>Hologalegina</taxon>
        <taxon>IRL clade</taxon>
        <taxon>Trifolieae</taxon>
        <taxon>Trifolium</taxon>
    </lineage>
</organism>
<keyword evidence="2" id="KW-1185">Reference proteome</keyword>
<accession>A0A2Z6NSJ8</accession>
<dbReference type="AlphaFoldDB" id="A0A2Z6NSJ8"/>
<proteinExistence type="predicted"/>
<evidence type="ECO:0000313" key="2">
    <source>
        <dbReference type="Proteomes" id="UP000242715"/>
    </source>
</evidence>
<gene>
    <name evidence="1" type="ORF">TSUD_220350</name>
</gene>
<evidence type="ECO:0000313" key="1">
    <source>
        <dbReference type="EMBL" id="GAU39790.1"/>
    </source>
</evidence>